<dbReference type="Proteomes" id="UP001197795">
    <property type="component" value="Unassembled WGS sequence"/>
</dbReference>
<comment type="caution">
    <text evidence="2">The sequence shown here is derived from an EMBL/GenBank/DDBJ whole genome shotgun (WGS) entry which is preliminary data.</text>
</comment>
<dbReference type="GO" id="GO:0006310">
    <property type="term" value="P:DNA recombination"/>
    <property type="evidence" value="ECO:0007669"/>
    <property type="project" value="UniProtKB-KW"/>
</dbReference>
<dbReference type="GO" id="GO:0003677">
    <property type="term" value="F:DNA binding"/>
    <property type="evidence" value="ECO:0007669"/>
    <property type="project" value="InterPro"/>
</dbReference>
<keyword evidence="3" id="KW-1185">Reference proteome</keyword>
<accession>A0AAE2ZYS6</accession>
<dbReference type="AlphaFoldDB" id="A0AAE2ZYS6"/>
<evidence type="ECO:0000313" key="2">
    <source>
        <dbReference type="EMBL" id="MCC2119967.1"/>
    </source>
</evidence>
<evidence type="ECO:0000256" key="1">
    <source>
        <dbReference type="ARBA" id="ARBA00023172"/>
    </source>
</evidence>
<dbReference type="GO" id="GO:0015074">
    <property type="term" value="P:DNA integration"/>
    <property type="evidence" value="ECO:0007669"/>
    <property type="project" value="InterPro"/>
</dbReference>
<dbReference type="InterPro" id="IPR013762">
    <property type="entry name" value="Integrase-like_cat_sf"/>
</dbReference>
<name>A0AAE2ZYS6_9FIRM</name>
<dbReference type="SUPFAM" id="SSF56349">
    <property type="entry name" value="DNA breaking-rejoining enzymes"/>
    <property type="match status" value="1"/>
</dbReference>
<protein>
    <submittedName>
        <fullName evidence="2">Site-specific integrase</fullName>
    </submittedName>
</protein>
<reference evidence="2 3" key="1">
    <citation type="submission" date="2021-10" db="EMBL/GenBank/DDBJ databases">
        <title>Anaerobic single-cell dispensing facilitates the cultivation of human gut bacteria.</title>
        <authorList>
            <person name="Afrizal A."/>
        </authorList>
    </citation>
    <scope>NUCLEOTIDE SEQUENCE [LARGE SCALE GENOMIC DNA]</scope>
    <source>
        <strain evidence="2 3">CLA-AA-H273</strain>
    </source>
</reference>
<proteinExistence type="predicted"/>
<keyword evidence="1" id="KW-0233">DNA recombination</keyword>
<evidence type="ECO:0000313" key="3">
    <source>
        <dbReference type="Proteomes" id="UP001197795"/>
    </source>
</evidence>
<dbReference type="InterPro" id="IPR011010">
    <property type="entry name" value="DNA_brk_join_enz"/>
</dbReference>
<sequence length="168" mass="19087">MSLLTNREAVEELDSKEVILIFPSQRKNNKTVRVLKTPKTDTSERKVYIPGFVAQCLIDIKKEQDEVKEALGSEYTDYNLIMATTFGMPINSSYIRDQLQKVIDREGLPDVVFHSLRHTSVTYKLNEQKEEENKITIPEGADPELLMKVLGNPEMAALLTSLAKTMKV</sequence>
<gene>
    <name evidence="2" type="ORF">LKD75_10265</name>
</gene>
<dbReference type="EMBL" id="JAJEPV010000023">
    <property type="protein sequence ID" value="MCC2119967.1"/>
    <property type="molecule type" value="Genomic_DNA"/>
</dbReference>
<organism evidence="2 3">
    <name type="scientific">Waltera acetigignens</name>
    <dbReference type="NCBI Taxonomy" id="2981769"/>
    <lineage>
        <taxon>Bacteria</taxon>
        <taxon>Bacillati</taxon>
        <taxon>Bacillota</taxon>
        <taxon>Clostridia</taxon>
        <taxon>Lachnospirales</taxon>
        <taxon>Lachnospiraceae</taxon>
        <taxon>Waltera</taxon>
    </lineage>
</organism>
<dbReference type="Gene3D" id="1.10.443.10">
    <property type="entry name" value="Intergrase catalytic core"/>
    <property type="match status" value="1"/>
</dbReference>